<dbReference type="SUPFAM" id="SSF56925">
    <property type="entry name" value="OMPA-like"/>
    <property type="match status" value="1"/>
</dbReference>
<comment type="caution">
    <text evidence="4">The sequence shown here is derived from an EMBL/GenBank/DDBJ whole genome shotgun (WGS) entry which is preliminary data.</text>
</comment>
<dbReference type="Gene3D" id="2.40.160.20">
    <property type="match status" value="1"/>
</dbReference>
<evidence type="ECO:0000313" key="5">
    <source>
        <dbReference type="Proteomes" id="UP000192610"/>
    </source>
</evidence>
<evidence type="ECO:0000313" key="4">
    <source>
        <dbReference type="EMBL" id="OQP39874.1"/>
    </source>
</evidence>
<keyword evidence="5" id="KW-1185">Reference proteome</keyword>
<dbReference type="AlphaFoldDB" id="A0A1V9E1H0"/>
<feature type="domain" description="Outer membrane protein beta-barrel" evidence="3">
    <location>
        <begin position="6"/>
        <end position="179"/>
    </location>
</feature>
<gene>
    <name evidence="4" type="ORF">A4H97_16780</name>
</gene>
<organism evidence="4 5">
    <name type="scientific">Niastella yeongjuensis</name>
    <dbReference type="NCBI Taxonomy" id="354355"/>
    <lineage>
        <taxon>Bacteria</taxon>
        <taxon>Pseudomonadati</taxon>
        <taxon>Bacteroidota</taxon>
        <taxon>Chitinophagia</taxon>
        <taxon>Chitinophagales</taxon>
        <taxon>Chitinophagaceae</taxon>
        <taxon>Niastella</taxon>
    </lineage>
</organism>
<name>A0A1V9E1H0_9BACT</name>
<feature type="chain" id="PRO_5010724327" description="Outer membrane protein beta-barrel domain-containing protein" evidence="2">
    <location>
        <begin position="20"/>
        <end position="190"/>
    </location>
</feature>
<dbReference type="RefSeq" id="WP_081204377.1">
    <property type="nucleotide sequence ID" value="NZ_FOCZ01000003.1"/>
</dbReference>
<keyword evidence="1 2" id="KW-0732">Signal</keyword>
<proteinExistence type="predicted"/>
<evidence type="ECO:0000256" key="2">
    <source>
        <dbReference type="SAM" id="SignalP"/>
    </source>
</evidence>
<dbReference type="OrthoDB" id="945117at2"/>
<accession>A0A1V9E1H0</accession>
<protein>
    <recommendedName>
        <fullName evidence="3">Outer membrane protein beta-barrel domain-containing protein</fullName>
    </recommendedName>
</protein>
<dbReference type="InterPro" id="IPR011250">
    <property type="entry name" value="OMP/PagP_B-barrel"/>
</dbReference>
<feature type="signal peptide" evidence="2">
    <location>
        <begin position="1"/>
        <end position="19"/>
    </location>
</feature>
<dbReference type="EMBL" id="LVXG01000078">
    <property type="protein sequence ID" value="OQP39874.1"/>
    <property type="molecule type" value="Genomic_DNA"/>
</dbReference>
<reference evidence="5" key="1">
    <citation type="submission" date="2016-04" db="EMBL/GenBank/DDBJ databases">
        <authorList>
            <person name="Chen L."/>
            <person name="Zhuang W."/>
            <person name="Wang G."/>
        </authorList>
    </citation>
    <scope>NUCLEOTIDE SEQUENCE [LARGE SCALE GENOMIC DNA]</scope>
    <source>
        <strain evidence="5">17621</strain>
    </source>
</reference>
<dbReference type="Proteomes" id="UP000192610">
    <property type="component" value="Unassembled WGS sequence"/>
</dbReference>
<sequence length="190" mass="20267">MKKVLIAASLLVCSNAIFAQVNKGQWLVGGSVGFDHSSQGDNKQTDITIAPDAGYFFINQLAAGLRPEFGYTKTKTKSGTSTNTGSSTSFGLAPFVRYYFMPSGQMLNIFADASYGFGSSKEKGGESVSGNYYQIKAGPAVFLTPNTALEFALYYKSYGGDAFEVADDRQNHFGLNVGFQIHLGGGAAKK</sequence>
<evidence type="ECO:0000256" key="1">
    <source>
        <dbReference type="ARBA" id="ARBA00022729"/>
    </source>
</evidence>
<dbReference type="InterPro" id="IPR027385">
    <property type="entry name" value="Beta-barrel_OMP"/>
</dbReference>
<evidence type="ECO:0000259" key="3">
    <source>
        <dbReference type="Pfam" id="PF13505"/>
    </source>
</evidence>
<dbReference type="STRING" id="354355.SAMN05660816_02102"/>
<dbReference type="Pfam" id="PF13505">
    <property type="entry name" value="OMP_b-brl"/>
    <property type="match status" value="1"/>
</dbReference>